<sequence>MKTKLIALAALATLPFASQADTFAGVYMGAQYWDMNADGGFGTGDLTQDYDLYDEGKGVIWVAVEHPVPLLPNFMLRYNQMDTDGSADVVDFEFGGIVYDGKSTVDAELDHIDMVMYYEILDNSLTSLDIGVNLKYGDYKVSVTGETTIGDTVVEESSQENYKGVIPMVYAASQLGIPGTGLSFFGEVNWIGVGDANAYDVQIGAQYLLIDNLAVDAGVQVGYRKVKFDIDDVSDLTIDAQFDGAFAGVMVHF</sequence>
<accession>A0ABS7EFB9</accession>
<dbReference type="NCBIfam" id="TIGR04219">
    <property type="entry name" value="OMP_w_GlyGly"/>
    <property type="match status" value="1"/>
</dbReference>
<reference evidence="2" key="1">
    <citation type="submission" date="2021-07" db="EMBL/GenBank/DDBJ databases">
        <title>Neiella marina sp. nov., isolated from the intestinal content of sea cucumber Apostichopus japonicus.</title>
        <authorList>
            <person name="Bai X."/>
        </authorList>
    </citation>
    <scope>NUCLEOTIDE SEQUENCE</scope>
    <source>
        <strain evidence="2">126</strain>
    </source>
</reference>
<evidence type="ECO:0000313" key="3">
    <source>
        <dbReference type="Proteomes" id="UP001166251"/>
    </source>
</evidence>
<evidence type="ECO:0000256" key="1">
    <source>
        <dbReference type="SAM" id="SignalP"/>
    </source>
</evidence>
<dbReference type="InterPro" id="IPR026387">
    <property type="entry name" value="OMP_w_GlyGly"/>
</dbReference>
<evidence type="ECO:0000313" key="2">
    <source>
        <dbReference type="EMBL" id="MBW8191034.1"/>
    </source>
</evidence>
<comment type="caution">
    <text evidence="2">The sequence shown here is derived from an EMBL/GenBank/DDBJ whole genome shotgun (WGS) entry which is preliminary data.</text>
</comment>
<dbReference type="EMBL" id="JAHZSS010000008">
    <property type="protein sequence ID" value="MBW8191034.1"/>
    <property type="molecule type" value="Genomic_DNA"/>
</dbReference>
<keyword evidence="3" id="KW-1185">Reference proteome</keyword>
<proteinExistence type="predicted"/>
<name>A0ABS7EFB9_9GAMM</name>
<dbReference type="Proteomes" id="UP001166251">
    <property type="component" value="Unassembled WGS sequence"/>
</dbReference>
<gene>
    <name evidence="2" type="ORF">K0504_08310</name>
</gene>
<protein>
    <submittedName>
        <fullName evidence="2">TIGR04219 family outer membrane beta-barrel protein</fullName>
    </submittedName>
</protein>
<keyword evidence="1" id="KW-0732">Signal</keyword>
<dbReference type="RefSeq" id="WP_220103719.1">
    <property type="nucleotide sequence ID" value="NZ_JAHZSS010000008.1"/>
</dbReference>
<organism evidence="2 3">
    <name type="scientific">Neiella holothuriorum</name>
    <dbReference type="NCBI Taxonomy" id="2870530"/>
    <lineage>
        <taxon>Bacteria</taxon>
        <taxon>Pseudomonadati</taxon>
        <taxon>Pseudomonadota</taxon>
        <taxon>Gammaproteobacteria</taxon>
        <taxon>Alteromonadales</taxon>
        <taxon>Echinimonadaceae</taxon>
        <taxon>Neiella</taxon>
    </lineage>
</organism>
<feature type="signal peptide" evidence="1">
    <location>
        <begin position="1"/>
        <end position="20"/>
    </location>
</feature>
<feature type="chain" id="PRO_5045718648" evidence="1">
    <location>
        <begin position="21"/>
        <end position="253"/>
    </location>
</feature>